<reference evidence="1" key="2">
    <citation type="submission" date="2020-11" db="EMBL/GenBank/DDBJ databases">
        <authorList>
            <person name="McCartney M.A."/>
            <person name="Auch B."/>
            <person name="Kono T."/>
            <person name="Mallez S."/>
            <person name="Becker A."/>
            <person name="Gohl D.M."/>
            <person name="Silverstein K.A.T."/>
            <person name="Koren S."/>
            <person name="Bechman K.B."/>
            <person name="Herman A."/>
            <person name="Abrahante J.E."/>
            <person name="Garbe J."/>
        </authorList>
    </citation>
    <scope>NUCLEOTIDE SEQUENCE</scope>
    <source>
        <strain evidence="1">Duluth1</strain>
        <tissue evidence="1">Whole animal</tissue>
    </source>
</reference>
<dbReference type="AlphaFoldDB" id="A0A9D4D1P5"/>
<accession>A0A9D4D1P5</accession>
<comment type="caution">
    <text evidence="1">The sequence shown here is derived from an EMBL/GenBank/DDBJ whole genome shotgun (WGS) entry which is preliminary data.</text>
</comment>
<keyword evidence="2" id="KW-1185">Reference proteome</keyword>
<evidence type="ECO:0000313" key="1">
    <source>
        <dbReference type="EMBL" id="KAH3737458.1"/>
    </source>
</evidence>
<organism evidence="1 2">
    <name type="scientific">Dreissena polymorpha</name>
    <name type="common">Zebra mussel</name>
    <name type="synonym">Mytilus polymorpha</name>
    <dbReference type="NCBI Taxonomy" id="45954"/>
    <lineage>
        <taxon>Eukaryota</taxon>
        <taxon>Metazoa</taxon>
        <taxon>Spiralia</taxon>
        <taxon>Lophotrochozoa</taxon>
        <taxon>Mollusca</taxon>
        <taxon>Bivalvia</taxon>
        <taxon>Autobranchia</taxon>
        <taxon>Heteroconchia</taxon>
        <taxon>Euheterodonta</taxon>
        <taxon>Imparidentia</taxon>
        <taxon>Neoheterodontei</taxon>
        <taxon>Myida</taxon>
        <taxon>Dreissenoidea</taxon>
        <taxon>Dreissenidae</taxon>
        <taxon>Dreissena</taxon>
    </lineage>
</organism>
<evidence type="ECO:0000313" key="2">
    <source>
        <dbReference type="Proteomes" id="UP000828390"/>
    </source>
</evidence>
<dbReference type="Proteomes" id="UP000828390">
    <property type="component" value="Unassembled WGS sequence"/>
</dbReference>
<gene>
    <name evidence="1" type="ORF">DPMN_044051</name>
</gene>
<reference evidence="1" key="1">
    <citation type="journal article" date="2019" name="bioRxiv">
        <title>The Genome of the Zebra Mussel, Dreissena polymorpha: A Resource for Invasive Species Research.</title>
        <authorList>
            <person name="McCartney M.A."/>
            <person name="Auch B."/>
            <person name="Kono T."/>
            <person name="Mallez S."/>
            <person name="Zhang Y."/>
            <person name="Obille A."/>
            <person name="Becker A."/>
            <person name="Abrahante J.E."/>
            <person name="Garbe J."/>
            <person name="Badalamenti J.P."/>
            <person name="Herman A."/>
            <person name="Mangelson H."/>
            <person name="Liachko I."/>
            <person name="Sullivan S."/>
            <person name="Sone E.D."/>
            <person name="Koren S."/>
            <person name="Silverstein K.A.T."/>
            <person name="Beckman K.B."/>
            <person name="Gohl D.M."/>
        </authorList>
    </citation>
    <scope>NUCLEOTIDE SEQUENCE</scope>
    <source>
        <strain evidence="1">Duluth1</strain>
        <tissue evidence="1">Whole animal</tissue>
    </source>
</reference>
<sequence length="67" mass="6966">MLKYASADSATVPVFACPCLLLLLSGAKIAFAELVLLTEVTGAGAVSPEETPMKKISTACEDHTQDP</sequence>
<dbReference type="EMBL" id="JAIWYP010000011">
    <property type="protein sequence ID" value="KAH3737458.1"/>
    <property type="molecule type" value="Genomic_DNA"/>
</dbReference>
<protein>
    <submittedName>
        <fullName evidence="1">Uncharacterized protein</fullName>
    </submittedName>
</protein>
<proteinExistence type="predicted"/>
<name>A0A9D4D1P5_DREPO</name>